<comment type="subcellular location">
    <subcellularLocation>
        <location evidence="11">Cytoplasm</location>
    </subcellularLocation>
</comment>
<accession>A0A8J3A957</accession>
<feature type="binding site" evidence="11">
    <location>
        <position position="165"/>
    </location>
    <ligand>
        <name>ATP</name>
        <dbReference type="ChEBI" id="CHEBI:30616"/>
    </ligand>
</feature>
<keyword evidence="7 11" id="KW-0418">Kinase</keyword>
<dbReference type="HAMAP" id="MF_00109">
    <property type="entry name" value="Shikimate_kinase"/>
    <property type="match status" value="1"/>
</dbReference>
<organism evidence="12 13">
    <name type="scientific">Egicoccus halophilus</name>
    <dbReference type="NCBI Taxonomy" id="1670830"/>
    <lineage>
        <taxon>Bacteria</taxon>
        <taxon>Bacillati</taxon>
        <taxon>Actinomycetota</taxon>
        <taxon>Nitriliruptoria</taxon>
        <taxon>Egicoccales</taxon>
        <taxon>Egicoccaceae</taxon>
        <taxon>Egicoccus</taxon>
    </lineage>
</organism>
<dbReference type="GO" id="GO:0005829">
    <property type="term" value="C:cytosol"/>
    <property type="evidence" value="ECO:0007669"/>
    <property type="project" value="TreeGrafter"/>
</dbReference>
<dbReference type="InterPro" id="IPR000623">
    <property type="entry name" value="Shikimate_kinase/TSH1"/>
</dbReference>
<dbReference type="PROSITE" id="PS01128">
    <property type="entry name" value="SHIKIMATE_KINASE"/>
    <property type="match status" value="1"/>
</dbReference>
<evidence type="ECO:0000256" key="5">
    <source>
        <dbReference type="ARBA" id="ARBA00022679"/>
    </source>
</evidence>
<dbReference type="GO" id="GO:0009423">
    <property type="term" value="P:chorismate biosynthetic process"/>
    <property type="evidence" value="ECO:0007669"/>
    <property type="project" value="UniProtKB-UniRule"/>
</dbReference>
<dbReference type="GO" id="GO:0009073">
    <property type="term" value="P:aromatic amino acid family biosynthetic process"/>
    <property type="evidence" value="ECO:0007669"/>
    <property type="project" value="UniProtKB-KW"/>
</dbReference>
<keyword evidence="13" id="KW-1185">Reference proteome</keyword>
<evidence type="ECO:0000313" key="12">
    <source>
        <dbReference type="EMBL" id="GGI07377.1"/>
    </source>
</evidence>
<reference evidence="12" key="2">
    <citation type="submission" date="2020-09" db="EMBL/GenBank/DDBJ databases">
        <authorList>
            <person name="Sun Q."/>
            <person name="Zhou Y."/>
        </authorList>
    </citation>
    <scope>NUCLEOTIDE SEQUENCE</scope>
    <source>
        <strain evidence="12">CGMCC 1.14988</strain>
    </source>
</reference>
<evidence type="ECO:0000256" key="8">
    <source>
        <dbReference type="ARBA" id="ARBA00022840"/>
    </source>
</evidence>
<evidence type="ECO:0000313" key="13">
    <source>
        <dbReference type="Proteomes" id="UP000650511"/>
    </source>
</evidence>
<dbReference type="InterPro" id="IPR023000">
    <property type="entry name" value="Shikimate_kinase_CS"/>
</dbReference>
<dbReference type="SUPFAM" id="SSF52540">
    <property type="entry name" value="P-loop containing nucleoside triphosphate hydrolases"/>
    <property type="match status" value="1"/>
</dbReference>
<keyword evidence="6 11" id="KW-0547">Nucleotide-binding</keyword>
<evidence type="ECO:0000256" key="6">
    <source>
        <dbReference type="ARBA" id="ARBA00022741"/>
    </source>
</evidence>
<feature type="binding site" evidence="11">
    <location>
        <position position="81"/>
    </location>
    <ligand>
        <name>substrate</name>
    </ligand>
</feature>
<feature type="binding site" evidence="11">
    <location>
        <position position="17"/>
    </location>
    <ligand>
        <name>Mg(2+)</name>
        <dbReference type="ChEBI" id="CHEBI:18420"/>
    </ligand>
</feature>
<keyword evidence="11" id="KW-0963">Cytoplasm</keyword>
<dbReference type="PRINTS" id="PR01100">
    <property type="entry name" value="SHIKIMTKNASE"/>
</dbReference>
<comment type="similarity">
    <text evidence="2 11">Belongs to the shikimate kinase family.</text>
</comment>
<feature type="binding site" evidence="11">
    <location>
        <position position="59"/>
    </location>
    <ligand>
        <name>substrate</name>
    </ligand>
</feature>
<feature type="binding site" evidence="11">
    <location>
        <position position="119"/>
    </location>
    <ligand>
        <name>ATP</name>
        <dbReference type="ChEBI" id="CHEBI:30616"/>
    </ligand>
</feature>
<dbReference type="Gene3D" id="3.40.50.300">
    <property type="entry name" value="P-loop containing nucleotide triphosphate hydrolases"/>
    <property type="match status" value="1"/>
</dbReference>
<dbReference type="EMBL" id="BMHA01000008">
    <property type="protein sequence ID" value="GGI07377.1"/>
    <property type="molecule type" value="Genomic_DNA"/>
</dbReference>
<name>A0A8J3A957_9ACTN</name>
<dbReference type="GO" id="GO:0000287">
    <property type="term" value="F:magnesium ion binding"/>
    <property type="evidence" value="ECO:0007669"/>
    <property type="project" value="UniProtKB-UniRule"/>
</dbReference>
<comment type="pathway">
    <text evidence="1 11">Metabolic intermediate biosynthesis; chorismate biosynthesis; chorismate from D-erythrose 4-phosphate and phosphoenolpyruvate: step 5/7.</text>
</comment>
<feature type="binding site" evidence="11">
    <location>
        <begin position="13"/>
        <end position="18"/>
    </location>
    <ligand>
        <name>ATP</name>
        <dbReference type="ChEBI" id="CHEBI:30616"/>
    </ligand>
</feature>
<gene>
    <name evidence="11 12" type="primary">aroK</name>
    <name evidence="12" type="ORF">GCM10011354_23780</name>
</gene>
<protein>
    <recommendedName>
        <fullName evidence="3 11">Shikimate kinase</fullName>
        <shortName evidence="11">SK</shortName>
        <ecNumber evidence="3 11">2.7.1.71</ecNumber>
    </recommendedName>
</protein>
<dbReference type="InterPro" id="IPR027417">
    <property type="entry name" value="P-loop_NTPase"/>
</dbReference>
<feature type="binding site" evidence="11">
    <location>
        <position position="35"/>
    </location>
    <ligand>
        <name>substrate</name>
    </ligand>
</feature>
<comment type="caution">
    <text evidence="12">The sequence shown here is derived from an EMBL/GenBank/DDBJ whole genome shotgun (WGS) entry which is preliminary data.</text>
</comment>
<dbReference type="PANTHER" id="PTHR21087:SF16">
    <property type="entry name" value="SHIKIMATE KINASE 1, CHLOROPLASTIC"/>
    <property type="match status" value="1"/>
</dbReference>
<evidence type="ECO:0000256" key="9">
    <source>
        <dbReference type="ARBA" id="ARBA00023141"/>
    </source>
</evidence>
<comment type="function">
    <text evidence="11">Catalyzes the specific phosphorylation of the 3-hydroxyl group of shikimic acid using ATP as a cosubstrate.</text>
</comment>
<dbReference type="RefSeq" id="WP_130649913.1">
    <property type="nucleotide sequence ID" value="NZ_BMHA01000008.1"/>
</dbReference>
<dbReference type="Proteomes" id="UP000650511">
    <property type="component" value="Unassembled WGS sequence"/>
</dbReference>
<evidence type="ECO:0000256" key="1">
    <source>
        <dbReference type="ARBA" id="ARBA00004842"/>
    </source>
</evidence>
<dbReference type="PANTHER" id="PTHR21087">
    <property type="entry name" value="SHIKIMATE KINASE"/>
    <property type="match status" value="1"/>
</dbReference>
<evidence type="ECO:0000256" key="11">
    <source>
        <dbReference type="HAMAP-Rule" id="MF_00109"/>
    </source>
</evidence>
<comment type="catalytic activity">
    <reaction evidence="10 11">
        <text>shikimate + ATP = 3-phosphoshikimate + ADP + H(+)</text>
        <dbReference type="Rhea" id="RHEA:13121"/>
        <dbReference type="ChEBI" id="CHEBI:15378"/>
        <dbReference type="ChEBI" id="CHEBI:30616"/>
        <dbReference type="ChEBI" id="CHEBI:36208"/>
        <dbReference type="ChEBI" id="CHEBI:145989"/>
        <dbReference type="ChEBI" id="CHEBI:456216"/>
        <dbReference type="EC" id="2.7.1.71"/>
    </reaction>
</comment>
<evidence type="ECO:0000256" key="10">
    <source>
        <dbReference type="ARBA" id="ARBA00048567"/>
    </source>
</evidence>
<evidence type="ECO:0000256" key="4">
    <source>
        <dbReference type="ARBA" id="ARBA00022605"/>
    </source>
</evidence>
<keyword evidence="11" id="KW-0460">Magnesium</keyword>
<dbReference type="CDD" id="cd00464">
    <property type="entry name" value="SK"/>
    <property type="match status" value="1"/>
</dbReference>
<dbReference type="EC" id="2.7.1.71" evidence="3 11"/>
<evidence type="ECO:0000256" key="2">
    <source>
        <dbReference type="ARBA" id="ARBA00006997"/>
    </source>
</evidence>
<dbReference type="AlphaFoldDB" id="A0A8J3A957"/>
<dbReference type="Pfam" id="PF01202">
    <property type="entry name" value="SKI"/>
    <property type="match status" value="1"/>
</dbReference>
<proteinExistence type="inferred from homology"/>
<dbReference type="GO" id="GO:0004765">
    <property type="term" value="F:shikimate kinase activity"/>
    <property type="evidence" value="ECO:0007669"/>
    <property type="project" value="UniProtKB-UniRule"/>
</dbReference>
<dbReference type="InterPro" id="IPR031322">
    <property type="entry name" value="Shikimate/glucono_kinase"/>
</dbReference>
<feature type="binding site" evidence="11">
    <location>
        <position position="149"/>
    </location>
    <ligand>
        <name>substrate</name>
    </ligand>
</feature>
<keyword evidence="11" id="KW-0479">Metal-binding</keyword>
<keyword evidence="8 11" id="KW-0067">ATP-binding</keyword>
<dbReference type="GO" id="GO:0008652">
    <property type="term" value="P:amino acid biosynthetic process"/>
    <property type="evidence" value="ECO:0007669"/>
    <property type="project" value="UniProtKB-KW"/>
</dbReference>
<comment type="subunit">
    <text evidence="11">Monomer.</text>
</comment>
<evidence type="ECO:0000256" key="7">
    <source>
        <dbReference type="ARBA" id="ARBA00022777"/>
    </source>
</evidence>
<sequence length="195" mass="21405">MMSRNLLLHGMMGAGKSTVAVLLGERLGRRVADTDEELRTWTGRSIPELFATYGEAGFRDLERRVVEELATYHDLVVALGGGAVLRDDNVASLLLTGVLVELRATPEVLVERLAGSTDRPLLGTVGPDGRVRGTPAELRQRVERTHAERARRYAEVADLTVDAARTPDQIVDDILDWALAQGDVLTPSEHEQVMR</sequence>
<keyword evidence="5 11" id="KW-0808">Transferase</keyword>
<keyword evidence="9 11" id="KW-0057">Aromatic amino acid biosynthesis</keyword>
<keyword evidence="4 11" id="KW-0028">Amino-acid biosynthesis</keyword>
<evidence type="ECO:0000256" key="3">
    <source>
        <dbReference type="ARBA" id="ARBA00012154"/>
    </source>
</evidence>
<dbReference type="GO" id="GO:0005524">
    <property type="term" value="F:ATP binding"/>
    <property type="evidence" value="ECO:0007669"/>
    <property type="project" value="UniProtKB-UniRule"/>
</dbReference>
<dbReference type="OrthoDB" id="9800332at2"/>
<dbReference type="UniPathway" id="UPA00053">
    <property type="reaction ID" value="UER00088"/>
</dbReference>
<reference evidence="12" key="1">
    <citation type="journal article" date="2014" name="Int. J. Syst. Evol. Microbiol.">
        <title>Complete genome sequence of Corynebacterium casei LMG S-19264T (=DSM 44701T), isolated from a smear-ripened cheese.</title>
        <authorList>
            <consortium name="US DOE Joint Genome Institute (JGI-PGF)"/>
            <person name="Walter F."/>
            <person name="Albersmeier A."/>
            <person name="Kalinowski J."/>
            <person name="Ruckert C."/>
        </authorList>
    </citation>
    <scope>NUCLEOTIDE SEQUENCE</scope>
    <source>
        <strain evidence="12">CGMCC 1.14988</strain>
    </source>
</reference>
<comment type="cofactor">
    <cofactor evidence="11">
        <name>Mg(2+)</name>
        <dbReference type="ChEBI" id="CHEBI:18420"/>
    </cofactor>
    <text evidence="11">Binds 1 Mg(2+) ion per subunit.</text>
</comment>